<protein>
    <recommendedName>
        <fullName evidence="3">G domain-containing protein</fullName>
    </recommendedName>
</protein>
<evidence type="ECO:0008006" key="3">
    <source>
        <dbReference type="Google" id="ProtNLM"/>
    </source>
</evidence>
<dbReference type="AlphaFoldDB" id="A0AAD7JHC4"/>
<dbReference type="CDD" id="cd00882">
    <property type="entry name" value="Ras_like_GTPase"/>
    <property type="match status" value="1"/>
</dbReference>
<gene>
    <name evidence="1" type="ORF">B0H16DRAFT_1454686</name>
</gene>
<dbReference type="InterPro" id="IPR027417">
    <property type="entry name" value="P-loop_NTPase"/>
</dbReference>
<sequence length="277" mass="31153">MTSQADSSARDNSPVKSRPGLKFRVLILGRANAGKTTILERIAGAAVSEAEVWRGGERLPTSMIKGQSDRGLHNIEYELRFPSRRGFVFHDSRGIESGSAEELETLRKFVETRSSTNSIHEQLHAIWMCVPLDESRELFQGERAPFGWSKGVVVIFTKRDGAVLKETSKIMEQMSKDSSVTTISRSEKSRVRREADNLVTHRINELEGELRDLSPQKDTLGFLTAGGMQKCTDETEKTCQELIKLTEGQLNGPTMKTLLSVVWGQNLSRQGFWAFYW</sequence>
<reference evidence="1" key="1">
    <citation type="submission" date="2023-03" db="EMBL/GenBank/DDBJ databases">
        <title>Massive genome expansion in bonnet fungi (Mycena s.s.) driven by repeated elements and novel gene families across ecological guilds.</title>
        <authorList>
            <consortium name="Lawrence Berkeley National Laboratory"/>
            <person name="Harder C.B."/>
            <person name="Miyauchi S."/>
            <person name="Viragh M."/>
            <person name="Kuo A."/>
            <person name="Thoen E."/>
            <person name="Andreopoulos B."/>
            <person name="Lu D."/>
            <person name="Skrede I."/>
            <person name="Drula E."/>
            <person name="Henrissat B."/>
            <person name="Morin E."/>
            <person name="Kohler A."/>
            <person name="Barry K."/>
            <person name="LaButti K."/>
            <person name="Morin E."/>
            <person name="Salamov A."/>
            <person name="Lipzen A."/>
            <person name="Mereny Z."/>
            <person name="Hegedus B."/>
            <person name="Baldrian P."/>
            <person name="Stursova M."/>
            <person name="Weitz H."/>
            <person name="Taylor A."/>
            <person name="Grigoriev I.V."/>
            <person name="Nagy L.G."/>
            <person name="Martin F."/>
            <person name="Kauserud H."/>
        </authorList>
    </citation>
    <scope>NUCLEOTIDE SEQUENCE</scope>
    <source>
        <strain evidence="1">CBHHK182m</strain>
    </source>
</reference>
<proteinExistence type="predicted"/>
<keyword evidence="2" id="KW-1185">Reference proteome</keyword>
<dbReference type="Proteomes" id="UP001215598">
    <property type="component" value="Unassembled WGS sequence"/>
</dbReference>
<evidence type="ECO:0000313" key="2">
    <source>
        <dbReference type="Proteomes" id="UP001215598"/>
    </source>
</evidence>
<dbReference type="SUPFAM" id="SSF52540">
    <property type="entry name" value="P-loop containing nucleoside triphosphate hydrolases"/>
    <property type="match status" value="1"/>
</dbReference>
<dbReference type="EMBL" id="JARKIB010000027">
    <property type="protein sequence ID" value="KAJ7764888.1"/>
    <property type="molecule type" value="Genomic_DNA"/>
</dbReference>
<evidence type="ECO:0000313" key="1">
    <source>
        <dbReference type="EMBL" id="KAJ7764888.1"/>
    </source>
</evidence>
<name>A0AAD7JHC4_9AGAR</name>
<dbReference type="Gene3D" id="3.40.50.300">
    <property type="entry name" value="P-loop containing nucleotide triphosphate hydrolases"/>
    <property type="match status" value="1"/>
</dbReference>
<accession>A0AAD7JHC4</accession>
<comment type="caution">
    <text evidence="1">The sequence shown here is derived from an EMBL/GenBank/DDBJ whole genome shotgun (WGS) entry which is preliminary data.</text>
</comment>
<organism evidence="1 2">
    <name type="scientific">Mycena metata</name>
    <dbReference type="NCBI Taxonomy" id="1033252"/>
    <lineage>
        <taxon>Eukaryota</taxon>
        <taxon>Fungi</taxon>
        <taxon>Dikarya</taxon>
        <taxon>Basidiomycota</taxon>
        <taxon>Agaricomycotina</taxon>
        <taxon>Agaricomycetes</taxon>
        <taxon>Agaricomycetidae</taxon>
        <taxon>Agaricales</taxon>
        <taxon>Marasmiineae</taxon>
        <taxon>Mycenaceae</taxon>
        <taxon>Mycena</taxon>
    </lineage>
</organism>